<evidence type="ECO:0000256" key="1">
    <source>
        <dbReference type="ARBA" id="ARBA00010154"/>
    </source>
</evidence>
<dbReference type="InterPro" id="IPR014710">
    <property type="entry name" value="RmlC-like_jellyroll"/>
</dbReference>
<protein>
    <submittedName>
        <fullName evidence="2">dTDP-4-dehydrorhamnose 3,5-epimerase</fullName>
    </submittedName>
</protein>
<dbReference type="InterPro" id="IPR011051">
    <property type="entry name" value="RmlC_Cupin_sf"/>
</dbReference>
<evidence type="ECO:0000313" key="3">
    <source>
        <dbReference type="Proteomes" id="UP001317322"/>
    </source>
</evidence>
<organism evidence="2 3">
    <name type="scientific">Cellulomonas wangsupingiae</name>
    <dbReference type="NCBI Taxonomy" id="2968085"/>
    <lineage>
        <taxon>Bacteria</taxon>
        <taxon>Bacillati</taxon>
        <taxon>Actinomycetota</taxon>
        <taxon>Actinomycetes</taxon>
        <taxon>Micrococcales</taxon>
        <taxon>Cellulomonadaceae</taxon>
        <taxon>Cellulomonas</taxon>
    </lineage>
</organism>
<dbReference type="EMBL" id="CP101989">
    <property type="protein sequence ID" value="UUI63908.1"/>
    <property type="molecule type" value="Genomic_DNA"/>
</dbReference>
<dbReference type="Proteomes" id="UP001317322">
    <property type="component" value="Chromosome"/>
</dbReference>
<dbReference type="CDD" id="cd00438">
    <property type="entry name" value="cupin_RmlC"/>
    <property type="match status" value="1"/>
</dbReference>
<keyword evidence="3" id="KW-1185">Reference proteome</keyword>
<gene>
    <name evidence="2" type="ORF">NP075_12285</name>
</gene>
<dbReference type="PANTHER" id="PTHR21047">
    <property type="entry name" value="DTDP-6-DEOXY-D-GLUCOSE-3,5 EPIMERASE"/>
    <property type="match status" value="1"/>
</dbReference>
<dbReference type="PANTHER" id="PTHR21047:SF2">
    <property type="entry name" value="THYMIDINE DIPHOSPHO-4-KETO-RHAMNOSE 3,5-EPIMERASE"/>
    <property type="match status" value="1"/>
</dbReference>
<proteinExistence type="inferred from homology"/>
<name>A0ABY5K629_9CELL</name>
<dbReference type="Gene3D" id="2.60.120.10">
    <property type="entry name" value="Jelly Rolls"/>
    <property type="match status" value="1"/>
</dbReference>
<comment type="similarity">
    <text evidence="1">Belongs to the dTDP-4-dehydrorhamnose 3,5-epimerase family.</text>
</comment>
<dbReference type="InterPro" id="IPR000888">
    <property type="entry name" value="RmlC-like"/>
</dbReference>
<dbReference type="SUPFAM" id="SSF51182">
    <property type="entry name" value="RmlC-like cupins"/>
    <property type="match status" value="1"/>
</dbReference>
<reference evidence="2 3" key="1">
    <citation type="submission" date="2022-07" db="EMBL/GenBank/DDBJ databases">
        <title>Novel species in genus cellulomonas.</title>
        <authorList>
            <person name="Ye L."/>
        </authorList>
    </citation>
    <scope>NUCLEOTIDE SEQUENCE [LARGE SCALE GENOMIC DNA]</scope>
    <source>
        <strain evidence="3">zg-Y908</strain>
    </source>
</reference>
<sequence length="209" mass="22587">MRFRELKVSGAWEVTPVIHGDSRGAFLELYKSTAFTEAVGHPFDLRQVNTSVSAPGVLRGVHFADVPPGQAKYVTCLRGAILDVIVDIRVGSPTFGTWDAVLLDDVNRAAVYLGEGLGHAFCALDDKTTVQYLCSSEYSPTREHGIHPLDPELAIDWPSTDRHGRPMEHELSQKDLAAPTFAEALASGLLPTWDATADYVGGLDAAARA</sequence>
<dbReference type="RefSeq" id="WP_227565451.1">
    <property type="nucleotide sequence ID" value="NZ_CP101989.1"/>
</dbReference>
<dbReference type="Pfam" id="PF00908">
    <property type="entry name" value="dTDP_sugar_isom"/>
    <property type="match status" value="1"/>
</dbReference>
<evidence type="ECO:0000313" key="2">
    <source>
        <dbReference type="EMBL" id="UUI63908.1"/>
    </source>
</evidence>
<accession>A0ABY5K629</accession>